<organism evidence="1 2">
    <name type="scientific">Thalassolituus maritimus</name>
    <dbReference type="NCBI Taxonomy" id="484498"/>
    <lineage>
        <taxon>Bacteria</taxon>
        <taxon>Pseudomonadati</taxon>
        <taxon>Pseudomonadota</taxon>
        <taxon>Gammaproteobacteria</taxon>
        <taxon>Oceanospirillales</taxon>
        <taxon>Oceanospirillaceae</taxon>
        <taxon>Thalassolituus</taxon>
    </lineage>
</organism>
<dbReference type="STRING" id="484498.SAMN05421686_101129"/>
<dbReference type="AlphaFoldDB" id="A0A1N7IY53"/>
<dbReference type="Proteomes" id="UP000185639">
    <property type="component" value="Unassembled WGS sequence"/>
</dbReference>
<accession>A0A1N7IY53</accession>
<sequence length="94" mass="10674">MSESDWIRTVLFTDAALVTPKQKSAVKRASDRDISQVIYLLGQSRIPNNLNQIAKGINMGTLIVTPDTERHLDEAYRMVLWIRQTLIHQLGLKA</sequence>
<evidence type="ECO:0000313" key="2">
    <source>
        <dbReference type="Proteomes" id="UP000185639"/>
    </source>
</evidence>
<keyword evidence="2" id="KW-1185">Reference proteome</keyword>
<reference evidence="2" key="1">
    <citation type="submission" date="2017-01" db="EMBL/GenBank/DDBJ databases">
        <authorList>
            <person name="Varghese N."/>
            <person name="Submissions S."/>
        </authorList>
    </citation>
    <scope>NUCLEOTIDE SEQUENCE [LARGE SCALE GENOMIC DNA]</scope>
    <source>
        <strain evidence="2">DSM 24913</strain>
    </source>
</reference>
<protein>
    <submittedName>
        <fullName evidence="1">Mobilisation protein (MobC)</fullName>
    </submittedName>
</protein>
<name>A0A1N7IY53_9GAMM</name>
<evidence type="ECO:0000313" key="1">
    <source>
        <dbReference type="EMBL" id="SIS41974.1"/>
    </source>
</evidence>
<dbReference type="EMBL" id="FTOH01000001">
    <property type="protein sequence ID" value="SIS41974.1"/>
    <property type="molecule type" value="Genomic_DNA"/>
</dbReference>
<gene>
    <name evidence="1" type="ORF">SAMN05421686_101129</name>
</gene>
<proteinExistence type="predicted"/>